<keyword evidence="2" id="KW-1185">Reference proteome</keyword>
<dbReference type="Pfam" id="PF22752">
    <property type="entry name" value="DUF488-N3i"/>
    <property type="match status" value="1"/>
</dbReference>
<reference evidence="1 2" key="1">
    <citation type="submission" date="2023-07" db="EMBL/GenBank/DDBJ databases">
        <title>Sorghum-associated microbial communities from plants grown in Nebraska, USA.</title>
        <authorList>
            <person name="Schachtman D."/>
        </authorList>
    </citation>
    <scope>NUCLEOTIDE SEQUENCE [LARGE SCALE GENOMIC DNA]</scope>
    <source>
        <strain evidence="1 2">3262</strain>
    </source>
</reference>
<evidence type="ECO:0000313" key="2">
    <source>
        <dbReference type="Proteomes" id="UP001247620"/>
    </source>
</evidence>
<dbReference type="Proteomes" id="UP001247620">
    <property type="component" value="Unassembled WGS sequence"/>
</dbReference>
<accession>A0ABU1TI93</accession>
<protein>
    <submittedName>
        <fullName evidence="1">Uncharacterized protein YeaO (DUF488 family)</fullName>
    </submittedName>
</protein>
<dbReference type="PANTHER" id="PTHR36849:SF1">
    <property type="entry name" value="CYTOPLASMIC PROTEIN"/>
    <property type="match status" value="1"/>
</dbReference>
<organism evidence="1 2">
    <name type="scientific">Mucilaginibacter pocheonensis</name>
    <dbReference type="NCBI Taxonomy" id="398050"/>
    <lineage>
        <taxon>Bacteria</taxon>
        <taxon>Pseudomonadati</taxon>
        <taxon>Bacteroidota</taxon>
        <taxon>Sphingobacteriia</taxon>
        <taxon>Sphingobacteriales</taxon>
        <taxon>Sphingobacteriaceae</taxon>
        <taxon>Mucilaginibacter</taxon>
    </lineage>
</organism>
<name>A0ABU1TI93_9SPHI</name>
<comment type="caution">
    <text evidence="1">The sequence shown here is derived from an EMBL/GenBank/DDBJ whole genome shotgun (WGS) entry which is preliminary data.</text>
</comment>
<sequence length="118" mass="13886">MGHLLVKRIYDPVDKADGIRILVDRLWPRGITKERAQLYRWMKEVAPSTELRKQFHANPQNWAAFQHDYLAELRQAQASVQELAELVKNNQVVTLLYATNNQEHNHALILKQFLQEKK</sequence>
<dbReference type="PANTHER" id="PTHR36849">
    <property type="entry name" value="CYTOPLASMIC PROTEIN-RELATED"/>
    <property type="match status" value="1"/>
</dbReference>
<dbReference type="RefSeq" id="WP_310102564.1">
    <property type="nucleotide sequence ID" value="NZ_JAVDUU010000005.1"/>
</dbReference>
<gene>
    <name evidence="1" type="ORF">J2W55_004994</name>
</gene>
<dbReference type="InterPro" id="IPR052552">
    <property type="entry name" value="YeaO-like"/>
</dbReference>
<proteinExistence type="predicted"/>
<evidence type="ECO:0000313" key="1">
    <source>
        <dbReference type="EMBL" id="MDR6945126.1"/>
    </source>
</evidence>
<dbReference type="EMBL" id="JAVDUU010000005">
    <property type="protein sequence ID" value="MDR6945126.1"/>
    <property type="molecule type" value="Genomic_DNA"/>
</dbReference>